<keyword evidence="2 3" id="KW-0732">Signal</keyword>
<name>A0A2N7FFV6_VIBSP</name>
<gene>
    <name evidence="4" type="ORF">BCU17_14960</name>
</gene>
<organism evidence="4 5">
    <name type="scientific">Vibrio splendidus</name>
    <dbReference type="NCBI Taxonomy" id="29497"/>
    <lineage>
        <taxon>Bacteria</taxon>
        <taxon>Pseudomonadati</taxon>
        <taxon>Pseudomonadota</taxon>
        <taxon>Gammaproteobacteria</taxon>
        <taxon>Vibrionales</taxon>
        <taxon>Vibrionaceae</taxon>
        <taxon>Vibrio</taxon>
    </lineage>
</organism>
<evidence type="ECO:0000313" key="5">
    <source>
        <dbReference type="Proteomes" id="UP000235330"/>
    </source>
</evidence>
<dbReference type="Proteomes" id="UP000235330">
    <property type="component" value="Unassembled WGS sequence"/>
</dbReference>
<evidence type="ECO:0000256" key="3">
    <source>
        <dbReference type="SAM" id="SignalP"/>
    </source>
</evidence>
<evidence type="ECO:0000256" key="2">
    <source>
        <dbReference type="ARBA" id="ARBA00022729"/>
    </source>
</evidence>
<comment type="similarity">
    <text evidence="1">Belongs to the UPF0319 family.</text>
</comment>
<dbReference type="Pfam" id="PF09829">
    <property type="entry name" value="DUF2057"/>
    <property type="match status" value="1"/>
</dbReference>
<feature type="chain" id="PRO_5014963878" description="DUF2057 domain-containing protein" evidence="3">
    <location>
        <begin position="22"/>
        <end position="221"/>
    </location>
</feature>
<dbReference type="PANTHER" id="PTHR38108:SF1">
    <property type="entry name" value="UPF0319 PROTEIN YCCT"/>
    <property type="match status" value="1"/>
</dbReference>
<feature type="signal peptide" evidence="3">
    <location>
        <begin position="1"/>
        <end position="21"/>
    </location>
</feature>
<evidence type="ECO:0008006" key="6">
    <source>
        <dbReference type="Google" id="ProtNLM"/>
    </source>
</evidence>
<dbReference type="InterPro" id="IPR018635">
    <property type="entry name" value="UPF0319"/>
</dbReference>
<comment type="caution">
    <text evidence="4">The sequence shown here is derived from an EMBL/GenBank/DDBJ whole genome shotgun (WGS) entry which is preliminary data.</text>
</comment>
<reference evidence="5" key="1">
    <citation type="submission" date="2016-07" db="EMBL/GenBank/DDBJ databases">
        <title>Nontailed viruses are major unrecognized killers of bacteria in the ocean.</title>
        <authorList>
            <person name="Kauffman K."/>
            <person name="Hussain F."/>
            <person name="Yang J."/>
            <person name="Arevalo P."/>
            <person name="Brown J."/>
            <person name="Cutler M."/>
            <person name="Kelly L."/>
            <person name="Polz M.F."/>
        </authorList>
    </citation>
    <scope>NUCLEOTIDE SEQUENCE [LARGE SCALE GENOMIC DNA]</scope>
    <source>
        <strain evidence="5">10N.261.55.E11</strain>
    </source>
</reference>
<dbReference type="PANTHER" id="PTHR38108">
    <property type="entry name" value="UPF0319 PROTEIN YCCT"/>
    <property type="match status" value="1"/>
</dbReference>
<dbReference type="AlphaFoldDB" id="A0A2N7FFV6"/>
<proteinExistence type="inferred from homology"/>
<protein>
    <recommendedName>
        <fullName evidence="6">DUF2057 domain-containing protein</fullName>
    </recommendedName>
</protein>
<accession>A0A2N7FFV6</accession>
<sequence length="221" mass="24673">MMKKVWLALGLLTSVIGSVSAATLTPQKGVSILFINGRQAENKISENHINEGFNQVLVRFDKKFGNSGVYSSAPYILSFNVTGDEVKIKSPKARSYIEAEKVFESGNPSWNVVQDEVVIKYQQNVIERKPGFAPFGGLDSRLVEYNESNAIYFKDGVLLDKPADAVVLVPVATGMVEENEAKAQTKTASTEAQSVEQLKAWYLKSSKKERKEFRKWMIDQE</sequence>
<dbReference type="EMBL" id="MCWU01000014">
    <property type="protein sequence ID" value="PMJ68177.1"/>
    <property type="molecule type" value="Genomic_DNA"/>
</dbReference>
<evidence type="ECO:0000313" key="4">
    <source>
        <dbReference type="EMBL" id="PMJ68177.1"/>
    </source>
</evidence>
<evidence type="ECO:0000256" key="1">
    <source>
        <dbReference type="ARBA" id="ARBA00008490"/>
    </source>
</evidence>